<sequence>MGVWRGGRRTGEVGPPEPDRPWRRRNRRRWLFAAMATFILANVLAVGAYANARFTPDSQRRGPESASSVPATVRAGGTVVDLRSGRLDTRQMPANTIALTFDDGPDPVWTPKVLDTLSRHKVPATFFVLGSQVSRYPEISRRMVREGHELGIHTFTHPELTNVPSWRRRLEYSQTEAVIGYTTGVRAPLARLPYSSGVDAVDDSDWPIIRDSARWGYVSVFEDTDSRDWARPGTDAIVRNSTPKGNQGAIVLLHDSGGDRSQTVAALDRFIPEMQARGYRFTTVSDGLGWSAAASASTGEKIRGGLLVWAVRIADGTVRGLWLLLIVVGLLTLARTLLLFGYALRHARRRRAPNWSWGGRMNDPVTVIVPAHNERETIAGTVRSLASGTHPEIEVLVVDDESADGTAEEVELLGLANVRVARVPRGGKAAALNAGVALARHDLLVMVDADTVVEPDAIHRLVQPFADPGIGAVAGNVKVGNRRRLIGRWQHIEYVIGFSLDRRLYDSLHCMPTVPGALGAFRREAVHAAGGLSRATLAEDTDLTMGLHRAGWRVVYEETAVARTEAPSTLPQLWRQRYRWSYGTMQALWRHRRALIERGPSGRFGRRGLPFIALFSVLLPLLAPVVDIFAVYGLFFLDRVEAAVAWLAVLTIQVITAVLAFRLDREPLRPLWALPLQQFVYRQVMYLVLVHSVVTALSGGALRWQKLRRTGEVAAQPTVT</sequence>
<keyword evidence="2" id="KW-0328">Glycosyltransferase</keyword>
<dbReference type="EMBL" id="FMHV01000002">
    <property type="protein sequence ID" value="SCL31257.1"/>
    <property type="molecule type" value="Genomic_DNA"/>
</dbReference>
<dbReference type="STRING" id="568872.GA0070624_4234"/>
<feature type="transmembrane region" description="Helical" evidence="5">
    <location>
        <begin position="321"/>
        <end position="344"/>
    </location>
</feature>
<keyword evidence="3 7" id="KW-0808">Transferase</keyword>
<dbReference type="Gene3D" id="3.90.550.10">
    <property type="entry name" value="Spore Coat Polysaccharide Biosynthesis Protein SpsA, Chain A"/>
    <property type="match status" value="1"/>
</dbReference>
<evidence type="ECO:0000256" key="4">
    <source>
        <dbReference type="SAM" id="MobiDB-lite"/>
    </source>
</evidence>
<evidence type="ECO:0000313" key="7">
    <source>
        <dbReference type="EMBL" id="SCL31257.1"/>
    </source>
</evidence>
<dbReference type="PROSITE" id="PS51677">
    <property type="entry name" value="NODB"/>
    <property type="match status" value="1"/>
</dbReference>
<dbReference type="Gene3D" id="3.20.20.370">
    <property type="entry name" value="Glycoside hydrolase/deacetylase"/>
    <property type="match status" value="1"/>
</dbReference>
<dbReference type="SUPFAM" id="SSF88713">
    <property type="entry name" value="Glycoside hydrolase/deacetylase"/>
    <property type="match status" value="1"/>
</dbReference>
<dbReference type="Proteomes" id="UP000199413">
    <property type="component" value="Unassembled WGS sequence"/>
</dbReference>
<evidence type="ECO:0000259" key="6">
    <source>
        <dbReference type="PROSITE" id="PS51677"/>
    </source>
</evidence>
<keyword evidence="5" id="KW-0472">Membrane</keyword>
<organism evidence="7 8">
    <name type="scientific">Micromonospora rhizosphaerae</name>
    <dbReference type="NCBI Taxonomy" id="568872"/>
    <lineage>
        <taxon>Bacteria</taxon>
        <taxon>Bacillati</taxon>
        <taxon>Actinomycetota</taxon>
        <taxon>Actinomycetes</taxon>
        <taxon>Micromonosporales</taxon>
        <taxon>Micromonosporaceae</taxon>
        <taxon>Micromonospora</taxon>
    </lineage>
</organism>
<feature type="region of interest" description="Disordered" evidence="4">
    <location>
        <begin position="1"/>
        <end position="22"/>
    </location>
</feature>
<evidence type="ECO:0000256" key="2">
    <source>
        <dbReference type="ARBA" id="ARBA00022676"/>
    </source>
</evidence>
<dbReference type="RefSeq" id="WP_091343639.1">
    <property type="nucleotide sequence ID" value="NZ_FMHV01000002.1"/>
</dbReference>
<evidence type="ECO:0000256" key="5">
    <source>
        <dbReference type="SAM" id="Phobius"/>
    </source>
</evidence>
<dbReference type="InterPro" id="IPR002509">
    <property type="entry name" value="NODB_dom"/>
</dbReference>
<protein>
    <submittedName>
        <fullName evidence="7">Glycosyltransferase, catalytic subunit of cellulose synthase and poly-beta-1,6-N-acetylglucosamine synthase</fullName>
    </submittedName>
</protein>
<dbReference type="Pfam" id="PF13641">
    <property type="entry name" value="Glyco_tranf_2_3"/>
    <property type="match status" value="1"/>
</dbReference>
<dbReference type="InterPro" id="IPR029044">
    <property type="entry name" value="Nucleotide-diphossugar_trans"/>
</dbReference>
<feature type="transmembrane region" description="Helical" evidence="5">
    <location>
        <begin position="643"/>
        <end position="663"/>
    </location>
</feature>
<comment type="similarity">
    <text evidence="1">Belongs to the glycosyltransferase 2 family.</text>
</comment>
<evidence type="ECO:0000256" key="1">
    <source>
        <dbReference type="ARBA" id="ARBA00006739"/>
    </source>
</evidence>
<feature type="domain" description="NodB homology" evidence="6">
    <location>
        <begin position="95"/>
        <end position="282"/>
    </location>
</feature>
<proteinExistence type="inferred from homology"/>
<keyword evidence="8" id="KW-1185">Reference proteome</keyword>
<feature type="transmembrane region" description="Helical" evidence="5">
    <location>
        <begin position="611"/>
        <end position="637"/>
    </location>
</feature>
<dbReference type="GO" id="GO:0016810">
    <property type="term" value="F:hydrolase activity, acting on carbon-nitrogen (but not peptide) bonds"/>
    <property type="evidence" value="ECO:0007669"/>
    <property type="project" value="InterPro"/>
</dbReference>
<dbReference type="SUPFAM" id="SSF53448">
    <property type="entry name" value="Nucleotide-diphospho-sugar transferases"/>
    <property type="match status" value="1"/>
</dbReference>
<keyword evidence="5" id="KW-0812">Transmembrane</keyword>
<dbReference type="AlphaFoldDB" id="A0A1C6SP78"/>
<dbReference type="Pfam" id="PF01522">
    <property type="entry name" value="Polysacc_deac_1"/>
    <property type="match status" value="1"/>
</dbReference>
<feature type="transmembrane region" description="Helical" evidence="5">
    <location>
        <begin position="30"/>
        <end position="50"/>
    </location>
</feature>
<evidence type="ECO:0000313" key="8">
    <source>
        <dbReference type="Proteomes" id="UP000199413"/>
    </source>
</evidence>
<dbReference type="OrthoDB" id="3864432at2"/>
<dbReference type="PANTHER" id="PTHR43630:SF1">
    <property type="entry name" value="POLY-BETA-1,6-N-ACETYL-D-GLUCOSAMINE SYNTHASE"/>
    <property type="match status" value="1"/>
</dbReference>
<dbReference type="CDD" id="cd06423">
    <property type="entry name" value="CESA_like"/>
    <property type="match status" value="1"/>
</dbReference>
<evidence type="ECO:0000256" key="3">
    <source>
        <dbReference type="ARBA" id="ARBA00022679"/>
    </source>
</evidence>
<dbReference type="GO" id="GO:0016757">
    <property type="term" value="F:glycosyltransferase activity"/>
    <property type="evidence" value="ECO:0007669"/>
    <property type="project" value="UniProtKB-KW"/>
</dbReference>
<name>A0A1C6SP78_9ACTN</name>
<dbReference type="GO" id="GO:0005975">
    <property type="term" value="P:carbohydrate metabolic process"/>
    <property type="evidence" value="ECO:0007669"/>
    <property type="project" value="InterPro"/>
</dbReference>
<keyword evidence="5" id="KW-1133">Transmembrane helix</keyword>
<dbReference type="PANTHER" id="PTHR43630">
    <property type="entry name" value="POLY-BETA-1,6-N-ACETYL-D-GLUCOSAMINE SYNTHASE"/>
    <property type="match status" value="1"/>
</dbReference>
<reference evidence="8" key="1">
    <citation type="submission" date="2016-06" db="EMBL/GenBank/DDBJ databases">
        <authorList>
            <person name="Varghese N."/>
            <person name="Submissions Spin"/>
        </authorList>
    </citation>
    <scope>NUCLEOTIDE SEQUENCE [LARGE SCALE GENOMIC DNA]</scope>
    <source>
        <strain evidence="8">DSM 45431</strain>
    </source>
</reference>
<gene>
    <name evidence="7" type="ORF">GA0070624_4234</name>
</gene>
<dbReference type="InterPro" id="IPR011330">
    <property type="entry name" value="Glyco_hydro/deAcase_b/a-brl"/>
</dbReference>
<accession>A0A1C6SP78</accession>